<dbReference type="OrthoDB" id="430615at2759"/>
<organism evidence="3 4">
    <name type="scientific">Symbiodinium necroappetens</name>
    <dbReference type="NCBI Taxonomy" id="1628268"/>
    <lineage>
        <taxon>Eukaryota</taxon>
        <taxon>Sar</taxon>
        <taxon>Alveolata</taxon>
        <taxon>Dinophyceae</taxon>
        <taxon>Suessiales</taxon>
        <taxon>Symbiodiniaceae</taxon>
        <taxon>Symbiodinium</taxon>
    </lineage>
</organism>
<evidence type="ECO:0000256" key="1">
    <source>
        <dbReference type="ARBA" id="ARBA00022737"/>
    </source>
</evidence>
<comment type="caution">
    <text evidence="3">The sequence shown here is derived from an EMBL/GenBank/DDBJ whole genome shotgun (WGS) entry which is preliminary data.</text>
</comment>
<keyword evidence="1" id="KW-0677">Repeat</keyword>
<keyword evidence="4" id="KW-1185">Reference proteome</keyword>
<dbReference type="Proteomes" id="UP000601435">
    <property type="component" value="Unassembled WGS sequence"/>
</dbReference>
<evidence type="ECO:0000256" key="2">
    <source>
        <dbReference type="PROSITE-ProRule" id="PRU00708"/>
    </source>
</evidence>
<dbReference type="Gene3D" id="1.25.40.10">
    <property type="entry name" value="Tetratricopeptide repeat domain"/>
    <property type="match status" value="1"/>
</dbReference>
<gene>
    <name evidence="3" type="ORF">SNEC2469_LOCUS18556</name>
</gene>
<reference evidence="3" key="1">
    <citation type="submission" date="2021-02" db="EMBL/GenBank/DDBJ databases">
        <authorList>
            <person name="Dougan E. K."/>
            <person name="Rhodes N."/>
            <person name="Thang M."/>
            <person name="Chan C."/>
        </authorList>
    </citation>
    <scope>NUCLEOTIDE SEQUENCE</scope>
</reference>
<dbReference type="AlphaFoldDB" id="A0A812W5U4"/>
<dbReference type="PROSITE" id="PS51375">
    <property type="entry name" value="PPR"/>
    <property type="match status" value="1"/>
</dbReference>
<dbReference type="PANTHER" id="PTHR47447:SF17">
    <property type="entry name" value="OS12G0638900 PROTEIN"/>
    <property type="match status" value="1"/>
</dbReference>
<dbReference type="InterPro" id="IPR002885">
    <property type="entry name" value="PPR_rpt"/>
</dbReference>
<evidence type="ECO:0000313" key="3">
    <source>
        <dbReference type="EMBL" id="CAE7655693.1"/>
    </source>
</evidence>
<proteinExistence type="predicted"/>
<dbReference type="PANTHER" id="PTHR47447">
    <property type="entry name" value="OS03G0856100 PROTEIN"/>
    <property type="match status" value="1"/>
</dbReference>
<evidence type="ECO:0000313" key="4">
    <source>
        <dbReference type="Proteomes" id="UP000601435"/>
    </source>
</evidence>
<name>A0A812W5U4_9DINO</name>
<protein>
    <recommendedName>
        <fullName evidence="5">Pentatricopeptide repeat-containing protein</fullName>
    </recommendedName>
</protein>
<accession>A0A812W5U4</accession>
<evidence type="ECO:0008006" key="5">
    <source>
        <dbReference type="Google" id="ProtNLM"/>
    </source>
</evidence>
<dbReference type="EMBL" id="CAJNJA010031309">
    <property type="protein sequence ID" value="CAE7655693.1"/>
    <property type="molecule type" value="Genomic_DNA"/>
</dbReference>
<feature type="repeat" description="PPR" evidence="2">
    <location>
        <begin position="43"/>
        <end position="77"/>
    </location>
</feature>
<dbReference type="InterPro" id="IPR011990">
    <property type="entry name" value="TPR-like_helical_dom_sf"/>
</dbReference>
<sequence>MGHGPSFSNPDGMTYAAAITALSKGGLWAHAIRLLQGAARRIDIFGFTSAISACEREGAWEVALKILNDMSATEIRPSALTFKEAVASLGKAVKWMHALELLVSTWGQSHAPSGAGAAGAASIICKGRTRLHLPAGLRDIEAEAPPRRVMYMHLRELEGADVIDIDEMDSLWKPATVRELLGTTRP</sequence>